<dbReference type="Proteomes" id="UP000186168">
    <property type="component" value="Unassembled WGS sequence"/>
</dbReference>
<dbReference type="SUPFAM" id="SSF52540">
    <property type="entry name" value="P-loop containing nucleoside triphosphate hydrolases"/>
    <property type="match status" value="1"/>
</dbReference>
<keyword evidence="6" id="KW-0046">Antibiotic resistance</keyword>
<dbReference type="PROSITE" id="PS00211">
    <property type="entry name" value="ABC_TRANSPORTER_1"/>
    <property type="match status" value="1"/>
</dbReference>
<dbReference type="PROSITE" id="PS50893">
    <property type="entry name" value="ABC_TRANSPORTER_2"/>
    <property type="match status" value="1"/>
</dbReference>
<keyword evidence="4" id="KW-0547">Nucleotide-binding</keyword>
<protein>
    <submittedName>
        <fullName evidence="8">Daunorubicin resistance ABC transporter ATPase subunit</fullName>
    </submittedName>
</protein>
<dbReference type="InterPro" id="IPR027417">
    <property type="entry name" value="P-loop_NTPase"/>
</dbReference>
<gene>
    <name evidence="8" type="ORF">SPAR_34496</name>
</gene>
<name>A0A1R1S923_9ACTN</name>
<dbReference type="Gene3D" id="3.40.50.300">
    <property type="entry name" value="P-loop containing nucleotide triphosphate hydrolases"/>
    <property type="match status" value="1"/>
</dbReference>
<comment type="caution">
    <text evidence="8">The sequence shown here is derived from an EMBL/GenBank/DDBJ whole genome shotgun (WGS) entry which is preliminary data.</text>
</comment>
<evidence type="ECO:0000256" key="1">
    <source>
        <dbReference type="ARBA" id="ARBA00004202"/>
    </source>
</evidence>
<dbReference type="InterPro" id="IPR017871">
    <property type="entry name" value="ABC_transporter-like_CS"/>
</dbReference>
<dbReference type="SMART" id="SM00382">
    <property type="entry name" value="AAA"/>
    <property type="match status" value="1"/>
</dbReference>
<keyword evidence="3" id="KW-0813">Transport</keyword>
<comment type="similarity">
    <text evidence="2">Belongs to the ABC transporter superfamily.</text>
</comment>
<evidence type="ECO:0000256" key="3">
    <source>
        <dbReference type="ARBA" id="ARBA00022448"/>
    </source>
</evidence>
<evidence type="ECO:0000256" key="4">
    <source>
        <dbReference type="ARBA" id="ARBA00022741"/>
    </source>
</evidence>
<dbReference type="InterPro" id="IPR003593">
    <property type="entry name" value="AAA+_ATPase"/>
</dbReference>
<dbReference type="RefSeq" id="WP_065966986.1">
    <property type="nucleotide sequence ID" value="NZ_ASQP01000439.1"/>
</dbReference>
<dbReference type="PANTHER" id="PTHR42711">
    <property type="entry name" value="ABC TRANSPORTER ATP-BINDING PROTEIN"/>
    <property type="match status" value="1"/>
</dbReference>
<dbReference type="GO" id="GO:0005886">
    <property type="term" value="C:plasma membrane"/>
    <property type="evidence" value="ECO:0007669"/>
    <property type="project" value="UniProtKB-SubCell"/>
</dbReference>
<dbReference type="GO" id="GO:0016887">
    <property type="term" value="F:ATP hydrolysis activity"/>
    <property type="evidence" value="ECO:0007669"/>
    <property type="project" value="InterPro"/>
</dbReference>
<evidence type="ECO:0000256" key="2">
    <source>
        <dbReference type="ARBA" id="ARBA00005417"/>
    </source>
</evidence>
<dbReference type="STRING" id="67365.GCA_001704635_02170"/>
<dbReference type="GO" id="GO:0046677">
    <property type="term" value="P:response to antibiotic"/>
    <property type="evidence" value="ECO:0007669"/>
    <property type="project" value="UniProtKB-KW"/>
</dbReference>
<evidence type="ECO:0000256" key="5">
    <source>
        <dbReference type="ARBA" id="ARBA00022840"/>
    </source>
</evidence>
<keyword evidence="9" id="KW-1185">Reference proteome</keyword>
<organism evidence="8 9">
    <name type="scientific">Streptomyces sparsogenes DSM 40356</name>
    <dbReference type="NCBI Taxonomy" id="1331668"/>
    <lineage>
        <taxon>Bacteria</taxon>
        <taxon>Bacillati</taxon>
        <taxon>Actinomycetota</taxon>
        <taxon>Actinomycetes</taxon>
        <taxon>Kitasatosporales</taxon>
        <taxon>Streptomycetaceae</taxon>
        <taxon>Streptomyces</taxon>
    </lineage>
</organism>
<accession>A0A1R1S923</accession>
<evidence type="ECO:0000313" key="9">
    <source>
        <dbReference type="Proteomes" id="UP000186168"/>
    </source>
</evidence>
<dbReference type="EMBL" id="ASQP01000439">
    <property type="protein sequence ID" value="OMI34824.1"/>
    <property type="molecule type" value="Genomic_DNA"/>
</dbReference>
<dbReference type="GeneID" id="96747066"/>
<dbReference type="GO" id="GO:0005524">
    <property type="term" value="F:ATP binding"/>
    <property type="evidence" value="ECO:0007669"/>
    <property type="project" value="UniProtKB-KW"/>
</dbReference>
<dbReference type="InterPro" id="IPR050763">
    <property type="entry name" value="ABC_transporter_ATP-binding"/>
</dbReference>
<feature type="domain" description="ABC transporter" evidence="7">
    <location>
        <begin position="5"/>
        <end position="238"/>
    </location>
</feature>
<dbReference type="InterPro" id="IPR003439">
    <property type="entry name" value="ABC_transporter-like_ATP-bd"/>
</dbReference>
<evidence type="ECO:0000313" key="8">
    <source>
        <dbReference type="EMBL" id="OMI34824.1"/>
    </source>
</evidence>
<dbReference type="AlphaFoldDB" id="A0A1R1S923"/>
<proteinExistence type="inferred from homology"/>
<evidence type="ECO:0000259" key="7">
    <source>
        <dbReference type="PROSITE" id="PS50893"/>
    </source>
</evidence>
<reference evidence="8 9" key="1">
    <citation type="submission" date="2013-05" db="EMBL/GenBank/DDBJ databases">
        <title>Genome sequence of Streptomyces sparsogenes DSM 40356.</title>
        <authorList>
            <person name="Coyne S."/>
            <person name="Seebeck F.P."/>
        </authorList>
    </citation>
    <scope>NUCLEOTIDE SEQUENCE [LARGE SCALE GENOMIC DNA]</scope>
    <source>
        <strain evidence="8 9">DSM 40356</strain>
    </source>
</reference>
<sequence>MTAAVHADGLVKRYSGMTQDAVSDLSFDIEPGAVIGLLGPNGAGKTTLTKMICGATVPTRGTLEVFGVDPAEPTGAAKRRIGAVHQNGPFDMMLPALDNLRITAAFKGLRWRDIRRQVDDLLAAFGLAGKTGQLAFTLSGGERRRFQVIRALLGDPPLLLLDEPSAGLDVSGRHQVWSLLHDLRRRQGTTILWTSHYVEELERNCRRVLVINHGRLVEFAAPRELAERFGGQVALVRPDRPRDTGELLAVLGRGGPQLRVSVGEGHVEVKGQGTRACLPALLTRAEALGIGIGAVEYRTPSLEDAFLTLVGAGHDG</sequence>
<dbReference type="Pfam" id="PF00005">
    <property type="entry name" value="ABC_tran"/>
    <property type="match status" value="1"/>
</dbReference>
<comment type="subcellular location">
    <subcellularLocation>
        <location evidence="1">Cell membrane</location>
        <topology evidence="1">Peripheral membrane protein</topology>
    </subcellularLocation>
</comment>
<evidence type="ECO:0000256" key="6">
    <source>
        <dbReference type="ARBA" id="ARBA00023251"/>
    </source>
</evidence>
<dbReference type="PANTHER" id="PTHR42711:SF5">
    <property type="entry name" value="ABC TRANSPORTER ATP-BINDING PROTEIN NATA"/>
    <property type="match status" value="1"/>
</dbReference>
<keyword evidence="5" id="KW-0067">ATP-binding</keyword>